<name>A0A1D6QQA8_MAIZE</name>
<proteinExistence type="predicted"/>
<protein>
    <submittedName>
        <fullName evidence="1">Uncharacterized protein</fullName>
    </submittedName>
</protein>
<dbReference type="PANTHER" id="PTHR37241">
    <property type="entry name" value="NEUROFILAMENT HEAVY PROTEIN"/>
    <property type="match status" value="1"/>
</dbReference>
<accession>A0A1D6QQA8</accession>
<evidence type="ECO:0000313" key="1">
    <source>
        <dbReference type="EMBL" id="AQK59713.1"/>
    </source>
</evidence>
<gene>
    <name evidence="1" type="ORF">ZEAMMB73_Zm00001d053571</name>
</gene>
<dbReference type="AlphaFoldDB" id="A0A1D6QQA8"/>
<reference evidence="1" key="1">
    <citation type="submission" date="2015-12" db="EMBL/GenBank/DDBJ databases">
        <title>Update maize B73 reference genome by single molecule sequencing technologies.</title>
        <authorList>
            <consortium name="Maize Genome Sequencing Project"/>
            <person name="Ware D."/>
        </authorList>
    </citation>
    <scope>NUCLEOTIDE SEQUENCE</scope>
    <source>
        <tissue evidence="1">Seedling</tissue>
    </source>
</reference>
<organism evidence="1">
    <name type="scientific">Zea mays</name>
    <name type="common">Maize</name>
    <dbReference type="NCBI Taxonomy" id="4577"/>
    <lineage>
        <taxon>Eukaryota</taxon>
        <taxon>Viridiplantae</taxon>
        <taxon>Streptophyta</taxon>
        <taxon>Embryophyta</taxon>
        <taxon>Tracheophyta</taxon>
        <taxon>Spermatophyta</taxon>
        <taxon>Magnoliopsida</taxon>
        <taxon>Liliopsida</taxon>
        <taxon>Poales</taxon>
        <taxon>Poaceae</taxon>
        <taxon>PACMAD clade</taxon>
        <taxon>Panicoideae</taxon>
        <taxon>Andropogonodae</taxon>
        <taxon>Andropogoneae</taxon>
        <taxon>Tripsacinae</taxon>
        <taxon>Zea</taxon>
    </lineage>
</organism>
<dbReference type="InParanoid" id="A0A1D6QQA8"/>
<sequence length="166" mass="18984">MMRTIWSPDGPNKIHPDVDLTAPDAGRPDDDPAWFCLRVGCDQSHERVDPEALDRSFFMRVMAARSPNVRLQRLSTGRTRGTDNFHLSWMFHLRFRFIVRILILTQLDAEMPALCAAEASETSRRPAARNRWATMLPNASYSNSSMTAHADLCFHHLCSEETKRPD</sequence>
<dbReference type="ExpressionAtlas" id="A0A1D6QQA8">
    <property type="expression patterns" value="baseline"/>
</dbReference>
<dbReference type="EMBL" id="CM000780">
    <property type="protein sequence ID" value="AQK59713.1"/>
    <property type="molecule type" value="Genomic_DNA"/>
</dbReference>
<dbReference type="PANTHER" id="PTHR37241:SF1">
    <property type="entry name" value="NEUROFILAMENT HEAVY PROTEIN"/>
    <property type="match status" value="1"/>
</dbReference>